<dbReference type="Gene3D" id="2.130.10.10">
    <property type="entry name" value="YVTN repeat-like/Quinoprotein amine dehydrogenase"/>
    <property type="match status" value="1"/>
</dbReference>
<reference evidence="2 3" key="1">
    <citation type="submission" date="2024-09" db="EMBL/GenBank/DDBJ databases">
        <authorList>
            <person name="Sun Q."/>
            <person name="Mori K."/>
        </authorList>
    </citation>
    <scope>NUCLEOTIDE SEQUENCE [LARGE SCALE GENOMIC DNA]</scope>
    <source>
        <strain evidence="2 3">TISTR 1856</strain>
    </source>
</reference>
<feature type="chain" id="PRO_5045690936" evidence="1">
    <location>
        <begin position="37"/>
        <end position="677"/>
    </location>
</feature>
<dbReference type="PANTHER" id="PTHR31778">
    <property type="entry name" value="BUD SITE SELECTION PROTEIN RAX2"/>
    <property type="match status" value="1"/>
</dbReference>
<dbReference type="EMBL" id="JBHMDM010000007">
    <property type="protein sequence ID" value="MFB9378360.1"/>
    <property type="molecule type" value="Genomic_DNA"/>
</dbReference>
<dbReference type="InterPro" id="IPR011047">
    <property type="entry name" value="Quinoprotein_ADH-like_sf"/>
</dbReference>
<evidence type="ECO:0000256" key="1">
    <source>
        <dbReference type="SAM" id="SignalP"/>
    </source>
</evidence>
<protein>
    <submittedName>
        <fullName evidence="2">Uncharacterized protein</fullName>
    </submittedName>
</protein>
<evidence type="ECO:0000313" key="2">
    <source>
        <dbReference type="EMBL" id="MFB9378360.1"/>
    </source>
</evidence>
<comment type="caution">
    <text evidence="2">The sequence shown here is derived from an EMBL/GenBank/DDBJ whole genome shotgun (WGS) entry which is preliminary data.</text>
</comment>
<evidence type="ECO:0000313" key="3">
    <source>
        <dbReference type="Proteomes" id="UP001589748"/>
    </source>
</evidence>
<organism evidence="2 3">
    <name type="scientific">Kineococcus gynurae</name>
    <dbReference type="NCBI Taxonomy" id="452979"/>
    <lineage>
        <taxon>Bacteria</taxon>
        <taxon>Bacillati</taxon>
        <taxon>Actinomycetota</taxon>
        <taxon>Actinomycetes</taxon>
        <taxon>Kineosporiales</taxon>
        <taxon>Kineosporiaceae</taxon>
        <taxon>Kineococcus</taxon>
    </lineage>
</organism>
<dbReference type="Proteomes" id="UP001589748">
    <property type="component" value="Unassembled WGS sequence"/>
</dbReference>
<accession>A0ABV5LW83</accession>
<dbReference type="SUPFAM" id="SSF50998">
    <property type="entry name" value="Quinoprotein alcohol dehydrogenase-like"/>
    <property type="match status" value="1"/>
</dbReference>
<dbReference type="PANTHER" id="PTHR31778:SF2">
    <property type="entry name" value="BUD SITE SELECTION PROTEIN RAX2"/>
    <property type="match status" value="1"/>
</dbReference>
<sequence length="677" mass="68930">MPPARPAPRRPSRALRAASAVLAVLMPAALASPAGADTVPTGTTPATVSADPLPTVQIDGVVWDQVVVGTTVYAVGSFSSARPAGSPPGQGETVRSNALAYDLRTGELLPSFAPGLNAQARTVAASPDGSTVYVGGSFTAIDGRPAYRLAAFSTATGKRITTFTAGTDGTVSALAVSAGSVYVGGSFASVNNQARLRLAAVNPTTGALQAWTAPVRNGGVAALLVSPDGSRVIVGGSFGSINGVETYGSASLDAQTGRSLPWAANQVVRNGGIPSGATYPVSGITSLSTDGRSIFASAYGFGTTGRPSLEGTFAAEPSTGAVRWINDCTGDTYATTTVGGVLYTVGHTHSCSAPGWFDNAPDTAGTLQHWHSLAYTTTDSGRNNVRPDQYGQDFTAYRTSSLLHWSPRWTAGTYTGQSQAGWSVESTGQFVVVGGEFLTVGGRAQQGLVRFAVKGSAPNAVGPRALNPAPLVANARGANGRAVVSMTTRATWDPDNADLTYRLVRDPGTSSATVVDTRTVGSSFWRLPLVAMGDANPPSDRRATYAVRVSDPLGVTTTSTPTTAATSGWAATSGQVSAAVGGYTATLGRATLSGRTLTVPFSAKGPGDLRRPEGTCLSDGTTSLTPVSTVLSADSAGAFAGSFTYRLPGPGTWTLQYSCGSVYTRAVVGTWTGLGVG</sequence>
<keyword evidence="1" id="KW-0732">Signal</keyword>
<name>A0ABV5LW83_9ACTN</name>
<dbReference type="RefSeq" id="WP_380137050.1">
    <property type="nucleotide sequence ID" value="NZ_JBHLUI010000008.1"/>
</dbReference>
<dbReference type="InterPro" id="IPR015943">
    <property type="entry name" value="WD40/YVTN_repeat-like_dom_sf"/>
</dbReference>
<feature type="signal peptide" evidence="1">
    <location>
        <begin position="1"/>
        <end position="36"/>
    </location>
</feature>
<keyword evidence="3" id="KW-1185">Reference proteome</keyword>
<proteinExistence type="predicted"/>
<gene>
    <name evidence="2" type="ORF">ACFFVI_15430</name>
</gene>